<comment type="caution">
    <text evidence="7">The sequence shown here is derived from an EMBL/GenBank/DDBJ whole genome shotgun (WGS) entry which is preliminary data.</text>
</comment>
<dbReference type="PROSITE" id="PS51918">
    <property type="entry name" value="RADICAL_SAM"/>
    <property type="match status" value="1"/>
</dbReference>
<dbReference type="InterPro" id="IPR007197">
    <property type="entry name" value="rSAM"/>
</dbReference>
<reference evidence="7 8" key="1">
    <citation type="submission" date="2007-06" db="EMBL/GenBank/DDBJ databases">
        <authorList>
            <person name="Shimkets L."/>
            <person name="Ferriera S."/>
            <person name="Johnson J."/>
            <person name="Kravitz S."/>
            <person name="Beeson K."/>
            <person name="Sutton G."/>
            <person name="Rogers Y.-H."/>
            <person name="Friedman R."/>
            <person name="Frazier M."/>
            <person name="Venter J.C."/>
        </authorList>
    </citation>
    <scope>NUCLEOTIDE SEQUENCE [LARGE SCALE GENOMIC DNA]</scope>
    <source>
        <strain evidence="7 8">SIR-1</strain>
    </source>
</reference>
<keyword evidence="3" id="KW-0479">Metal-binding</keyword>
<dbReference type="EMBL" id="ABCS01000074">
    <property type="protein sequence ID" value="EDM76036.1"/>
    <property type="molecule type" value="Genomic_DNA"/>
</dbReference>
<proteinExistence type="predicted"/>
<dbReference type="SFLD" id="SFLDG01065">
    <property type="entry name" value="anaerobic_coproporphyrinogen-I"/>
    <property type="match status" value="1"/>
</dbReference>
<comment type="cofactor">
    <cofactor evidence="1">
        <name>[4Fe-4S] cluster</name>
        <dbReference type="ChEBI" id="CHEBI:49883"/>
    </cofactor>
</comment>
<dbReference type="AlphaFoldDB" id="A6GDJ3"/>
<dbReference type="PANTHER" id="PTHR13932">
    <property type="entry name" value="COPROPORPHYRINIGEN III OXIDASE"/>
    <property type="match status" value="1"/>
</dbReference>
<keyword evidence="5" id="KW-0411">Iron-sulfur</keyword>
<accession>A6GDJ3</accession>
<dbReference type="Gene3D" id="3.20.20.70">
    <property type="entry name" value="Aldolase class I"/>
    <property type="match status" value="1"/>
</dbReference>
<name>A6GDJ3_9BACT</name>
<dbReference type="eggNOG" id="COG0635">
    <property type="taxonomic scope" value="Bacteria"/>
</dbReference>
<dbReference type="OrthoDB" id="9808022at2"/>
<evidence type="ECO:0000313" key="8">
    <source>
        <dbReference type="Proteomes" id="UP000005801"/>
    </source>
</evidence>
<dbReference type="GO" id="GO:0051539">
    <property type="term" value="F:4 iron, 4 sulfur cluster binding"/>
    <property type="evidence" value="ECO:0007669"/>
    <property type="project" value="TreeGrafter"/>
</dbReference>
<dbReference type="GO" id="GO:0006779">
    <property type="term" value="P:porphyrin-containing compound biosynthetic process"/>
    <property type="evidence" value="ECO:0007669"/>
    <property type="project" value="TreeGrafter"/>
</dbReference>
<dbReference type="GO" id="GO:0003824">
    <property type="term" value="F:catalytic activity"/>
    <property type="evidence" value="ECO:0007669"/>
    <property type="project" value="InterPro"/>
</dbReference>
<dbReference type="SUPFAM" id="SSF102114">
    <property type="entry name" value="Radical SAM enzymes"/>
    <property type="match status" value="1"/>
</dbReference>
<gene>
    <name evidence="7" type="ORF">PPSIR1_06698</name>
</gene>
<dbReference type="InterPro" id="IPR034505">
    <property type="entry name" value="Coproporphyrinogen-III_oxidase"/>
</dbReference>
<evidence type="ECO:0000256" key="5">
    <source>
        <dbReference type="ARBA" id="ARBA00023014"/>
    </source>
</evidence>
<keyword evidence="4" id="KW-0408">Iron</keyword>
<dbReference type="SMART" id="SM00729">
    <property type="entry name" value="Elp3"/>
    <property type="match status" value="1"/>
</dbReference>
<evidence type="ECO:0000256" key="4">
    <source>
        <dbReference type="ARBA" id="ARBA00023004"/>
    </source>
</evidence>
<feature type="domain" description="Radical SAM core" evidence="6">
    <location>
        <begin position="62"/>
        <end position="309"/>
    </location>
</feature>
<dbReference type="PANTHER" id="PTHR13932:SF5">
    <property type="entry name" value="RADICAL S-ADENOSYL METHIONINE DOMAIN-CONTAINING PROTEIN 1, MITOCHONDRIAL"/>
    <property type="match status" value="1"/>
</dbReference>
<dbReference type="InterPro" id="IPR013785">
    <property type="entry name" value="Aldolase_TIM"/>
</dbReference>
<dbReference type="Pfam" id="PF04055">
    <property type="entry name" value="Radical_SAM"/>
    <property type="match status" value="1"/>
</dbReference>
<dbReference type="InterPro" id="IPR006638">
    <property type="entry name" value="Elp3/MiaA/NifB-like_rSAM"/>
</dbReference>
<evidence type="ECO:0000313" key="7">
    <source>
        <dbReference type="EMBL" id="EDM76036.1"/>
    </source>
</evidence>
<dbReference type="SFLD" id="SFLDS00029">
    <property type="entry name" value="Radical_SAM"/>
    <property type="match status" value="1"/>
</dbReference>
<dbReference type="STRING" id="391625.PPSIR1_06698"/>
<evidence type="ECO:0000256" key="2">
    <source>
        <dbReference type="ARBA" id="ARBA00022691"/>
    </source>
</evidence>
<dbReference type="Proteomes" id="UP000005801">
    <property type="component" value="Unassembled WGS sequence"/>
</dbReference>
<evidence type="ECO:0000256" key="3">
    <source>
        <dbReference type="ARBA" id="ARBA00022723"/>
    </source>
</evidence>
<dbReference type="InterPro" id="IPR058240">
    <property type="entry name" value="rSAM_sf"/>
</dbReference>
<dbReference type="GO" id="GO:0005737">
    <property type="term" value="C:cytoplasm"/>
    <property type="evidence" value="ECO:0007669"/>
    <property type="project" value="TreeGrafter"/>
</dbReference>
<dbReference type="RefSeq" id="WP_006974783.1">
    <property type="nucleotide sequence ID" value="NZ_ABCS01000074.1"/>
</dbReference>
<sequence>MSEALDRPRAPTPALRRALRLADAHPHDFTIQYPPRREYFMEAFAVPEPRRAAELAEAQAQLLHAEPLLLYCHVPFCATKCHYCNFAVDTRSRPSLHGRYVDGLVRELERLDARLPASTSIGGIDIGGGTPTLLEVDALDRLLAALAPFADRARDSPFAFGPVSIETTPAIAAREPDKLARLANGGVARISMGVQSTDAATLEALNRGRHGSAAGTDLQARALANLRGAGFERVNVDLIFGLPDQSLDQWRRDLDTVLAAAPDSITTYDCLYRGKGRVLTRKHDASGRPRPTPERYAALYDLAFERLRAAGYVAPYGSVNFSRRPGETGTSAYFEGRLLDGHAYLGVGNYASSQAGARWWFAPYKVDRWLEAVESGVHLPAGDLYRLPAGERAAKQLLLALSFGVVDGARLRRAHGIELDAVCGPALEFALSRGYLVPDGDERWTLAPGRFDVLPRLRALFHTAAATAWLDRQRPGLRVL</sequence>
<keyword evidence="2" id="KW-0949">S-adenosyl-L-methionine</keyword>
<dbReference type="GO" id="GO:0046872">
    <property type="term" value="F:metal ion binding"/>
    <property type="evidence" value="ECO:0007669"/>
    <property type="project" value="UniProtKB-KW"/>
</dbReference>
<evidence type="ECO:0000256" key="1">
    <source>
        <dbReference type="ARBA" id="ARBA00001966"/>
    </source>
</evidence>
<protein>
    <submittedName>
        <fullName evidence="7">Putative oxygen-independent coproporphyrinogen III oxidase</fullName>
    </submittedName>
</protein>
<organism evidence="7 8">
    <name type="scientific">Plesiocystis pacifica SIR-1</name>
    <dbReference type="NCBI Taxonomy" id="391625"/>
    <lineage>
        <taxon>Bacteria</taxon>
        <taxon>Pseudomonadati</taxon>
        <taxon>Myxococcota</taxon>
        <taxon>Polyangia</taxon>
        <taxon>Nannocystales</taxon>
        <taxon>Nannocystaceae</taxon>
        <taxon>Plesiocystis</taxon>
    </lineage>
</organism>
<evidence type="ECO:0000259" key="6">
    <source>
        <dbReference type="PROSITE" id="PS51918"/>
    </source>
</evidence>
<keyword evidence="8" id="KW-1185">Reference proteome</keyword>